<dbReference type="Proteomes" id="UP000639772">
    <property type="component" value="Unassembled WGS sequence"/>
</dbReference>
<dbReference type="InterPro" id="IPR032795">
    <property type="entry name" value="DUF3741-assoc"/>
</dbReference>
<dbReference type="Pfam" id="PF14309">
    <property type="entry name" value="DUF4378"/>
    <property type="match status" value="1"/>
</dbReference>
<evidence type="ECO:0000256" key="1">
    <source>
        <dbReference type="SAM" id="MobiDB-lite"/>
    </source>
</evidence>
<dbReference type="PANTHER" id="PTHR46836:SF8">
    <property type="entry name" value="AFADIN"/>
    <property type="match status" value="1"/>
</dbReference>
<sequence>MPIEKHKTRSSPSVIARLMGLDTLPSVGPLKSQNEVNRDDSLLKKSKDEFLEFKDVFEVMDAPKVQKCNNQIAHKGMACSKVGENDMAFVRQSFINAKHLSTVEKLQRSKEFDDALEVLDSNKDFFLKLLQEPQSLFSKHLQELPYSPLSPHASHASVLKPSRAIQRASLGSSLRSEENAERYTNMQRRKMQSFGKRADKLPSFPSRKPMCSLPEKLSNSMYDGNGEDRAHPSEIVILKPGPEKGGNAERAFPLAYFMSSKKHGVIDHRKLLKAEFMELNDKERGQKKSCDTLEPTRHRTKGSTEIAGEVNQRSRLGNARKFSVSYYSYNDKDENLEIKLAKSNKSQAPYCDNNEFCSSFNQLSCPIESAIDRGSSRCESDQCRVTHHFEESSLSSRASNTLGEILALSDKETFKRNLDTLSVRKSYPVGISSKDGWKDGFCRNLPQSKYLPASSVIYRNFQNNHGDQIGSSKSRFKPKNSHDMSKAMGVHEELVRRKCSSHDYGGLSNGAGNRIHVRDIHVNAEKLENRTFVGSLAEECLVTCKSSDNYSSNMVDNIYLPRFISGKRTSAADVGFENPRNITKSEDNRKQVSCNHRAILPKEASAGHCEKVILPSYCALPFTVSPDNYKESSQPSPVSVLELYPKKGKSAVGCFKKISLDHEELQMQRHLLKLESTKSVLEEIEAFVCSDDDACGDPIPHLGDIQQALRDEEDRDYAYLLDLLIDSGVLKADESKLFSACHLIEHSTGPDVFDKLEKKYKSLGSWSRLERKLLFDLVNCTLEEISAVSYENMCPLFKPRISFQTRIAREGLVEELWQAVTKQRRVVFNSSEEILVGSNWLDTQNVADVVSKELENMLHLDLVDELLGELCL</sequence>
<evidence type="ECO:0000313" key="6">
    <source>
        <dbReference type="Proteomes" id="UP000639772"/>
    </source>
</evidence>
<dbReference type="PANTHER" id="PTHR46836">
    <property type="entry name" value="AFADIN"/>
    <property type="match status" value="1"/>
</dbReference>
<feature type="region of interest" description="Disordered" evidence="1">
    <location>
        <begin position="193"/>
        <end position="212"/>
    </location>
</feature>
<evidence type="ECO:0000259" key="2">
    <source>
        <dbReference type="Pfam" id="PF12552"/>
    </source>
</evidence>
<comment type="caution">
    <text evidence="5">The sequence shown here is derived from an EMBL/GenBank/DDBJ whole genome shotgun (WGS) entry which is preliminary data.</text>
</comment>
<accession>A0A835RCN8</accession>
<dbReference type="AlphaFoldDB" id="A0A835RCN8"/>
<dbReference type="OrthoDB" id="1925259at2759"/>
<proteinExistence type="predicted"/>
<dbReference type="InterPro" id="IPR022212">
    <property type="entry name" value="DUF3741"/>
</dbReference>
<evidence type="ECO:0000259" key="3">
    <source>
        <dbReference type="Pfam" id="PF14309"/>
    </source>
</evidence>
<evidence type="ECO:0000259" key="4">
    <source>
        <dbReference type="Pfam" id="PF14383"/>
    </source>
</evidence>
<dbReference type="Pfam" id="PF14383">
    <property type="entry name" value="VARLMGL"/>
    <property type="match status" value="1"/>
</dbReference>
<dbReference type="Pfam" id="PF12552">
    <property type="entry name" value="DUF3741"/>
    <property type="match status" value="1"/>
</dbReference>
<feature type="domain" description="DUF3741" evidence="4">
    <location>
        <begin position="4"/>
        <end position="27"/>
    </location>
</feature>
<name>A0A835RCN8_VANPL</name>
<feature type="domain" description="DUF4378" evidence="3">
    <location>
        <begin position="716"/>
        <end position="865"/>
    </location>
</feature>
<protein>
    <recommendedName>
        <fullName evidence="7">DUF4378 domain-containing protein</fullName>
    </recommendedName>
</protein>
<evidence type="ECO:0008006" key="7">
    <source>
        <dbReference type="Google" id="ProtNLM"/>
    </source>
</evidence>
<evidence type="ECO:0000313" key="5">
    <source>
        <dbReference type="EMBL" id="KAG0484008.1"/>
    </source>
</evidence>
<dbReference type="EMBL" id="JADCNM010000005">
    <property type="protein sequence ID" value="KAG0484008.1"/>
    <property type="molecule type" value="Genomic_DNA"/>
</dbReference>
<dbReference type="InterPro" id="IPR025486">
    <property type="entry name" value="DUF4378"/>
</dbReference>
<reference evidence="5 6" key="1">
    <citation type="journal article" date="2020" name="Nat. Food">
        <title>A phased Vanilla planifolia genome enables genetic improvement of flavour and production.</title>
        <authorList>
            <person name="Hasing T."/>
            <person name="Tang H."/>
            <person name="Brym M."/>
            <person name="Khazi F."/>
            <person name="Huang T."/>
            <person name="Chambers A.H."/>
        </authorList>
    </citation>
    <scope>NUCLEOTIDE SEQUENCE [LARGE SCALE GENOMIC DNA]</scope>
    <source>
        <tissue evidence="5">Leaf</tissue>
    </source>
</reference>
<gene>
    <name evidence="5" type="ORF">HPP92_012092</name>
</gene>
<feature type="domain" description="DUF3741" evidence="2">
    <location>
        <begin position="91"/>
        <end position="135"/>
    </location>
</feature>
<organism evidence="5 6">
    <name type="scientific">Vanilla planifolia</name>
    <name type="common">Vanilla</name>
    <dbReference type="NCBI Taxonomy" id="51239"/>
    <lineage>
        <taxon>Eukaryota</taxon>
        <taxon>Viridiplantae</taxon>
        <taxon>Streptophyta</taxon>
        <taxon>Embryophyta</taxon>
        <taxon>Tracheophyta</taxon>
        <taxon>Spermatophyta</taxon>
        <taxon>Magnoliopsida</taxon>
        <taxon>Liliopsida</taxon>
        <taxon>Asparagales</taxon>
        <taxon>Orchidaceae</taxon>
        <taxon>Vanilloideae</taxon>
        <taxon>Vanilleae</taxon>
        <taxon>Vanilla</taxon>
    </lineage>
</organism>